<organism evidence="2 3">
    <name type="scientific">Polyangium jinanense</name>
    <dbReference type="NCBI Taxonomy" id="2829994"/>
    <lineage>
        <taxon>Bacteria</taxon>
        <taxon>Pseudomonadati</taxon>
        <taxon>Myxococcota</taxon>
        <taxon>Polyangia</taxon>
        <taxon>Polyangiales</taxon>
        <taxon>Polyangiaceae</taxon>
        <taxon>Polyangium</taxon>
    </lineage>
</organism>
<reference evidence="2 3" key="1">
    <citation type="submission" date="2021-04" db="EMBL/GenBank/DDBJ databases">
        <title>Genome analysis of Polyangium sp.</title>
        <authorList>
            <person name="Li Y."/>
            <person name="Wang J."/>
        </authorList>
    </citation>
    <scope>NUCLEOTIDE SEQUENCE [LARGE SCALE GENOMIC DNA]</scope>
    <source>
        <strain evidence="2 3">SDU14</strain>
    </source>
</reference>
<feature type="signal peptide" evidence="1">
    <location>
        <begin position="1"/>
        <end position="20"/>
    </location>
</feature>
<dbReference type="AlphaFoldDB" id="A0A9X3XAR8"/>
<sequence length="204" mass="21080">MRIGIGWKMLVLGTFLGLVACSMEEPPPNNTTSGTGGSGGGEPKLPPARCGEMCDHVSQINCFVWADCAEDCAAYLDAGEACESAFETLLGCWADQKADFTCMPSQVVPPAGCKAQEDAFRACAQGQTRSDTAACTGQSGTDAPDACTSATTCAGVGELRASCARLADGTWQCACRSNTSLLGTCTEPSGQCDNQEGCCAAFFY</sequence>
<feature type="chain" id="PRO_5040944813" description="Lipoprotein" evidence="1">
    <location>
        <begin position="21"/>
        <end position="204"/>
    </location>
</feature>
<evidence type="ECO:0000313" key="2">
    <source>
        <dbReference type="EMBL" id="MDC3987234.1"/>
    </source>
</evidence>
<dbReference type="Proteomes" id="UP001151081">
    <property type="component" value="Unassembled WGS sequence"/>
</dbReference>
<comment type="caution">
    <text evidence="2">The sequence shown here is derived from an EMBL/GenBank/DDBJ whole genome shotgun (WGS) entry which is preliminary data.</text>
</comment>
<name>A0A9X3XAR8_9BACT</name>
<evidence type="ECO:0000313" key="3">
    <source>
        <dbReference type="Proteomes" id="UP001151081"/>
    </source>
</evidence>
<gene>
    <name evidence="2" type="ORF">KEG57_42595</name>
</gene>
<evidence type="ECO:0000256" key="1">
    <source>
        <dbReference type="SAM" id="SignalP"/>
    </source>
</evidence>
<keyword evidence="3" id="KW-1185">Reference proteome</keyword>
<evidence type="ECO:0008006" key="4">
    <source>
        <dbReference type="Google" id="ProtNLM"/>
    </source>
</evidence>
<accession>A0A9X3XAR8</accession>
<dbReference type="RefSeq" id="WP_272421939.1">
    <property type="nucleotide sequence ID" value="NZ_JAGTJJ010000049.1"/>
</dbReference>
<protein>
    <recommendedName>
        <fullName evidence="4">Lipoprotein</fullName>
    </recommendedName>
</protein>
<keyword evidence="1" id="KW-0732">Signal</keyword>
<dbReference type="PROSITE" id="PS51257">
    <property type="entry name" value="PROKAR_LIPOPROTEIN"/>
    <property type="match status" value="1"/>
</dbReference>
<proteinExistence type="predicted"/>
<dbReference type="EMBL" id="JAGTJJ010000049">
    <property type="protein sequence ID" value="MDC3987234.1"/>
    <property type="molecule type" value="Genomic_DNA"/>
</dbReference>